<accession>A0ABV7KXI2</accession>
<feature type="repeat" description="TPR" evidence="1">
    <location>
        <begin position="88"/>
        <end position="121"/>
    </location>
</feature>
<gene>
    <name evidence="2" type="ORF">ACFOGJ_06600</name>
</gene>
<dbReference type="Proteomes" id="UP001595528">
    <property type="component" value="Unassembled WGS sequence"/>
</dbReference>
<dbReference type="Gene3D" id="1.25.40.10">
    <property type="entry name" value="Tetratricopeptide repeat domain"/>
    <property type="match status" value="2"/>
</dbReference>
<evidence type="ECO:0000256" key="1">
    <source>
        <dbReference type="PROSITE-ProRule" id="PRU00339"/>
    </source>
</evidence>
<feature type="repeat" description="TPR" evidence="1">
    <location>
        <begin position="19"/>
        <end position="52"/>
    </location>
</feature>
<reference evidence="3" key="1">
    <citation type="journal article" date="2019" name="Int. J. Syst. Evol. Microbiol.">
        <title>The Global Catalogue of Microorganisms (GCM) 10K type strain sequencing project: providing services to taxonomists for standard genome sequencing and annotation.</title>
        <authorList>
            <consortium name="The Broad Institute Genomics Platform"/>
            <consortium name="The Broad Institute Genome Sequencing Center for Infectious Disease"/>
            <person name="Wu L."/>
            <person name="Ma J."/>
        </authorList>
    </citation>
    <scope>NUCLEOTIDE SEQUENCE [LARGE SCALE GENOMIC DNA]</scope>
    <source>
        <strain evidence="3">KCTC 42964</strain>
    </source>
</reference>
<dbReference type="Pfam" id="PF13432">
    <property type="entry name" value="TPR_16"/>
    <property type="match status" value="1"/>
</dbReference>
<protein>
    <submittedName>
        <fullName evidence="2">Tetratricopeptide repeat protein</fullName>
    </submittedName>
</protein>
<keyword evidence="1" id="KW-0802">TPR repeat</keyword>
<dbReference type="RefSeq" id="WP_379899039.1">
    <property type="nucleotide sequence ID" value="NZ_JBHRTR010000018.1"/>
</dbReference>
<dbReference type="SUPFAM" id="SSF48452">
    <property type="entry name" value="TPR-like"/>
    <property type="match status" value="2"/>
</dbReference>
<comment type="caution">
    <text evidence="2">The sequence shown here is derived from an EMBL/GenBank/DDBJ whole genome shotgun (WGS) entry which is preliminary data.</text>
</comment>
<dbReference type="Gene3D" id="3.40.50.2000">
    <property type="entry name" value="Glycogen Phosphorylase B"/>
    <property type="match status" value="1"/>
</dbReference>
<dbReference type="Pfam" id="PF14559">
    <property type="entry name" value="TPR_19"/>
    <property type="match status" value="2"/>
</dbReference>
<evidence type="ECO:0000313" key="3">
    <source>
        <dbReference type="Proteomes" id="UP001595528"/>
    </source>
</evidence>
<proteinExistence type="predicted"/>
<dbReference type="PANTHER" id="PTHR44366:SF1">
    <property type="entry name" value="UDP-N-ACETYLGLUCOSAMINE--PEPTIDE N-ACETYLGLUCOSAMINYLTRANSFERASE 110 KDA SUBUNIT"/>
    <property type="match status" value="1"/>
</dbReference>
<dbReference type="EMBL" id="JBHRTR010000018">
    <property type="protein sequence ID" value="MFC3226890.1"/>
    <property type="molecule type" value="Genomic_DNA"/>
</dbReference>
<dbReference type="PANTHER" id="PTHR44366">
    <property type="entry name" value="UDP-N-ACETYLGLUCOSAMINE--PEPTIDE N-ACETYLGLUCOSAMINYLTRANSFERASE 110 KDA SUBUNIT"/>
    <property type="match status" value="1"/>
</dbReference>
<dbReference type="PROSITE" id="PS50005">
    <property type="entry name" value="TPR"/>
    <property type="match status" value="3"/>
</dbReference>
<dbReference type="InterPro" id="IPR019734">
    <property type="entry name" value="TPR_rpt"/>
</dbReference>
<organism evidence="2 3">
    <name type="scientific">Marinibaculum pumilum</name>
    <dbReference type="NCBI Taxonomy" id="1766165"/>
    <lineage>
        <taxon>Bacteria</taxon>
        <taxon>Pseudomonadati</taxon>
        <taxon>Pseudomonadota</taxon>
        <taxon>Alphaproteobacteria</taxon>
        <taxon>Rhodospirillales</taxon>
        <taxon>Rhodospirillaceae</taxon>
        <taxon>Marinibaculum</taxon>
    </lineage>
</organism>
<name>A0ABV7KXI2_9PROT</name>
<sequence length="634" mass="66927">MTGPHGKPDGEAAEREQALREALDAADQHLRRGRLEEAGEVYRRVLELEPRNFEAMVGIGDLLLARGQPGDALMAYGNAQKQHPQGSARLFVNKGGALAAVQEVEAAVGSFRRAHALEPDNPDILCNLGSVLVEAGEPAAAIAVFRDVQELRPDAPQSHFGMALAIQAMSDAAWREAAPGSDRIEAAIAAYRAALDCDPAFAQAAVNLAQLLLARGEAEAALDLVERAELQVPRDLPLLMTKAQVHDALGSRGLAVVALENAVLAHPDSLDARAALAQAALSAGKRNRSMAASMEVLARDPEHRAAKFCLGLGLIEDGKFGKARELLGQIADLSDARRLLQFLDMTEGKTDAWALLAAEAGPGPAGAARWDGQAVPGTLTIDATGVDPQLVIALARLVPQAAARAGRLVLCCEPVFGPLLQSLDGVAELRFEAAAGAAEDARLALPALPSVLGLRGRALPGDIPYLVPAPGRDRPWPASLFVANEPVVIVCWREAGTAFGPDQDLPFRTLEPLFDGMPVRFLSLSYQTGANDAALMEDFGIGDLAGLCRDLDDVAAALSLADLVISADGLIPHLAGALGRECWAALPVLPGWLWGRRGLVAEAYPSVRTFRAARTGDWPAVVDDLRGELRARIG</sequence>
<keyword evidence="3" id="KW-1185">Reference proteome</keyword>
<dbReference type="SMART" id="SM00028">
    <property type="entry name" value="TPR"/>
    <property type="match status" value="7"/>
</dbReference>
<dbReference type="SUPFAM" id="SSF53756">
    <property type="entry name" value="UDP-Glycosyltransferase/glycogen phosphorylase"/>
    <property type="match status" value="1"/>
</dbReference>
<dbReference type="InterPro" id="IPR037919">
    <property type="entry name" value="OGT"/>
</dbReference>
<evidence type="ECO:0000313" key="2">
    <source>
        <dbReference type="EMBL" id="MFC3226890.1"/>
    </source>
</evidence>
<feature type="repeat" description="TPR" evidence="1">
    <location>
        <begin position="122"/>
        <end position="155"/>
    </location>
</feature>
<dbReference type="InterPro" id="IPR011990">
    <property type="entry name" value="TPR-like_helical_dom_sf"/>
</dbReference>